<reference evidence="1" key="1">
    <citation type="submission" date="2014-11" db="EMBL/GenBank/DDBJ databases">
        <authorList>
            <person name="Amaro Gonzalez C."/>
        </authorList>
    </citation>
    <scope>NUCLEOTIDE SEQUENCE</scope>
</reference>
<protein>
    <submittedName>
        <fullName evidence="1">Uncharacterized protein</fullName>
    </submittedName>
</protein>
<sequence length="40" mass="4789">MGLWYTTKLHLKNGFICLSDKYVNTTHRHARTYFDVSSQR</sequence>
<proteinExistence type="predicted"/>
<organism evidence="1">
    <name type="scientific">Anguilla anguilla</name>
    <name type="common">European freshwater eel</name>
    <name type="synonym">Muraena anguilla</name>
    <dbReference type="NCBI Taxonomy" id="7936"/>
    <lineage>
        <taxon>Eukaryota</taxon>
        <taxon>Metazoa</taxon>
        <taxon>Chordata</taxon>
        <taxon>Craniata</taxon>
        <taxon>Vertebrata</taxon>
        <taxon>Euteleostomi</taxon>
        <taxon>Actinopterygii</taxon>
        <taxon>Neopterygii</taxon>
        <taxon>Teleostei</taxon>
        <taxon>Anguilliformes</taxon>
        <taxon>Anguillidae</taxon>
        <taxon>Anguilla</taxon>
    </lineage>
</organism>
<reference evidence="1" key="2">
    <citation type="journal article" date="2015" name="Fish Shellfish Immunol.">
        <title>Early steps in the European eel (Anguilla anguilla)-Vibrio vulnificus interaction in the gills: Role of the RtxA13 toxin.</title>
        <authorList>
            <person name="Callol A."/>
            <person name="Pajuelo D."/>
            <person name="Ebbesson L."/>
            <person name="Teles M."/>
            <person name="MacKenzie S."/>
            <person name="Amaro C."/>
        </authorList>
    </citation>
    <scope>NUCLEOTIDE SEQUENCE</scope>
</reference>
<name>A0A0E9QE30_ANGAN</name>
<dbReference type="EMBL" id="GBXM01094224">
    <property type="protein sequence ID" value="JAH14353.1"/>
    <property type="molecule type" value="Transcribed_RNA"/>
</dbReference>
<dbReference type="AlphaFoldDB" id="A0A0E9QE30"/>
<evidence type="ECO:0000313" key="1">
    <source>
        <dbReference type="EMBL" id="JAH14353.1"/>
    </source>
</evidence>
<accession>A0A0E9QE30</accession>